<dbReference type="Proteomes" id="UP000233606">
    <property type="component" value="Unassembled WGS sequence"/>
</dbReference>
<accession>A0ACC9MS28</accession>
<protein>
    <submittedName>
        <fullName evidence="1">Uncharacterized protein</fullName>
    </submittedName>
</protein>
<evidence type="ECO:0000313" key="2">
    <source>
        <dbReference type="Proteomes" id="UP000233606"/>
    </source>
</evidence>
<organism evidence="1 2">
    <name type="scientific">Macrococcoides caseolyticum</name>
    <dbReference type="NCBI Taxonomy" id="69966"/>
    <lineage>
        <taxon>Bacteria</taxon>
        <taxon>Bacillati</taxon>
        <taxon>Bacillota</taxon>
        <taxon>Bacilli</taxon>
        <taxon>Bacillales</taxon>
        <taxon>Staphylococcaceae</taxon>
        <taxon>Macrococcoides</taxon>
    </lineage>
</organism>
<comment type="caution">
    <text evidence="1">The sequence shown here is derived from an EMBL/GenBank/DDBJ whole genome shotgun (WGS) entry which is preliminary data.</text>
</comment>
<sequence>MDAHTPEQRRYNIQMIIDKNTKPEEIVRNFLFSKSIRYRKK</sequence>
<evidence type="ECO:0000313" key="1">
    <source>
        <dbReference type="EMBL" id="PKE56225.1"/>
    </source>
</evidence>
<dbReference type="EMBL" id="PIWU01000010">
    <property type="protein sequence ID" value="PKE56225.1"/>
    <property type="molecule type" value="Genomic_DNA"/>
</dbReference>
<reference evidence="1" key="1">
    <citation type="submission" date="2017-12" db="EMBL/GenBank/DDBJ databases">
        <title>Genomics of Macrococcus caseolyticus.</title>
        <authorList>
            <person name="MacFadyen A.C."/>
            <person name="Paterson G.K."/>
        </authorList>
    </citation>
    <scope>NUCLEOTIDE SEQUENCE</scope>
    <source>
        <strain evidence="1">5459_5_49</strain>
    </source>
</reference>
<keyword evidence="2" id="KW-1185">Reference proteome</keyword>
<gene>
    <name evidence="1" type="ORF">CW682_08295</name>
</gene>
<proteinExistence type="predicted"/>
<name>A0ACC9MS28_9STAP</name>